<dbReference type="PROSITE" id="PS51203">
    <property type="entry name" value="CS"/>
    <property type="match status" value="1"/>
</dbReference>
<dbReference type="InterPro" id="IPR037898">
    <property type="entry name" value="NudC_fam"/>
</dbReference>
<proteinExistence type="predicted"/>
<evidence type="ECO:0000313" key="7">
    <source>
        <dbReference type="EMBL" id="KAK0633050.1"/>
    </source>
</evidence>
<dbReference type="GO" id="GO:0005737">
    <property type="term" value="C:cytoplasm"/>
    <property type="evidence" value="ECO:0007669"/>
    <property type="project" value="UniProtKB-SubCell"/>
</dbReference>
<evidence type="ECO:0000256" key="2">
    <source>
        <dbReference type="ARBA" id="ARBA00022490"/>
    </source>
</evidence>
<dbReference type="PANTHER" id="PTHR12356:SF3">
    <property type="entry name" value="NUCLEAR MIGRATION PROTEIN NUDC"/>
    <property type="match status" value="1"/>
</dbReference>
<accession>A0AA40CCF1</accession>
<evidence type="ECO:0000256" key="4">
    <source>
        <dbReference type="ARBA" id="ARBA00068398"/>
    </source>
</evidence>
<dbReference type="SUPFAM" id="SSF49764">
    <property type="entry name" value="HSP20-like chaperones"/>
    <property type="match status" value="1"/>
</dbReference>
<feature type="domain" description="CS" evidence="6">
    <location>
        <begin position="22"/>
        <end position="115"/>
    </location>
</feature>
<dbReference type="AlphaFoldDB" id="A0AA40CCF1"/>
<gene>
    <name evidence="7" type="ORF">B0T14DRAFT_505736</name>
</gene>
<comment type="caution">
    <text evidence="7">The sequence shown here is derived from an EMBL/GenBank/DDBJ whole genome shotgun (WGS) entry which is preliminary data.</text>
</comment>
<evidence type="ECO:0000256" key="1">
    <source>
        <dbReference type="ARBA" id="ARBA00004496"/>
    </source>
</evidence>
<keyword evidence="2" id="KW-0963">Cytoplasm</keyword>
<organism evidence="7 8">
    <name type="scientific">Immersiella caudata</name>
    <dbReference type="NCBI Taxonomy" id="314043"/>
    <lineage>
        <taxon>Eukaryota</taxon>
        <taxon>Fungi</taxon>
        <taxon>Dikarya</taxon>
        <taxon>Ascomycota</taxon>
        <taxon>Pezizomycotina</taxon>
        <taxon>Sordariomycetes</taxon>
        <taxon>Sordariomycetidae</taxon>
        <taxon>Sordariales</taxon>
        <taxon>Lasiosphaeriaceae</taxon>
        <taxon>Immersiella</taxon>
    </lineage>
</organism>
<reference evidence="7" key="1">
    <citation type="submission" date="2023-06" db="EMBL/GenBank/DDBJ databases">
        <title>Genome-scale phylogeny and comparative genomics of the fungal order Sordariales.</title>
        <authorList>
            <consortium name="Lawrence Berkeley National Laboratory"/>
            <person name="Hensen N."/>
            <person name="Bonometti L."/>
            <person name="Westerberg I."/>
            <person name="Brannstrom I.O."/>
            <person name="Guillou S."/>
            <person name="Cros-Aarteil S."/>
            <person name="Calhoun S."/>
            <person name="Haridas S."/>
            <person name="Kuo A."/>
            <person name="Mondo S."/>
            <person name="Pangilinan J."/>
            <person name="Riley R."/>
            <person name="Labutti K."/>
            <person name="Andreopoulos B."/>
            <person name="Lipzen A."/>
            <person name="Chen C."/>
            <person name="Yanf M."/>
            <person name="Daum C."/>
            <person name="Ng V."/>
            <person name="Clum A."/>
            <person name="Steindorff A."/>
            <person name="Ohm R."/>
            <person name="Martin F."/>
            <person name="Silar P."/>
            <person name="Natvig D."/>
            <person name="Lalanne C."/>
            <person name="Gautier V."/>
            <person name="Ament-Velasquez S.L."/>
            <person name="Kruys A."/>
            <person name="Hutchinson M.I."/>
            <person name="Powell A.J."/>
            <person name="Barry K."/>
            <person name="Miller A.N."/>
            <person name="Grigoriev I.V."/>
            <person name="Debuchy R."/>
            <person name="Gladieux P."/>
            <person name="Thoren M.H."/>
            <person name="Johannesson H."/>
        </authorList>
    </citation>
    <scope>NUCLEOTIDE SEQUENCE</scope>
    <source>
        <strain evidence="7">CBS 606.72</strain>
    </source>
</reference>
<evidence type="ECO:0000256" key="3">
    <source>
        <dbReference type="ARBA" id="ARBA00059400"/>
    </source>
</evidence>
<dbReference type="FunFam" id="2.60.40.790:FF:000001">
    <property type="entry name" value="Nuclear migration protein nudC"/>
    <property type="match status" value="1"/>
</dbReference>
<protein>
    <recommendedName>
        <fullName evidence="4">Nuclear movement protein nudC</fullName>
    </recommendedName>
</protein>
<feature type="compositionally biased region" description="Basic and acidic residues" evidence="5">
    <location>
        <begin position="12"/>
        <end position="22"/>
    </location>
</feature>
<dbReference type="GO" id="GO:0051082">
    <property type="term" value="F:unfolded protein binding"/>
    <property type="evidence" value="ECO:0007669"/>
    <property type="project" value="TreeGrafter"/>
</dbReference>
<comment type="function">
    <text evidence="3">Required for nuclear movement. May interact between microtubules and nuclei and/or may be involved in the generation of force used to move nuclei during interphase.</text>
</comment>
<dbReference type="Gene3D" id="2.60.40.790">
    <property type="match status" value="1"/>
</dbReference>
<dbReference type="PANTHER" id="PTHR12356">
    <property type="entry name" value="NUCLEAR MOVEMENT PROTEIN NUDC"/>
    <property type="match status" value="1"/>
</dbReference>
<evidence type="ECO:0000256" key="5">
    <source>
        <dbReference type="SAM" id="MobiDB-lite"/>
    </source>
</evidence>
<dbReference type="CDD" id="cd06467">
    <property type="entry name" value="p23_NUDC_like"/>
    <property type="match status" value="1"/>
</dbReference>
<sequence>MSTSEPTPAEEAALRAKEKAEQDALPYKWTQTIGDLDITFSVPGNFKGRDLAVDIKKTSVTAGIKGQEPIIKGDLPHAIKVDESSWTLTSALDGTKTVEIHLDKVNKMEWWSHVVTSAPKIDVTKIVPENSKLSDLDGETRGMVEKMMYDQRQKEMGKPTSDEEAKLKILEQFKRQNPHLDLSGAKLS</sequence>
<evidence type="ECO:0000259" key="6">
    <source>
        <dbReference type="PROSITE" id="PS51203"/>
    </source>
</evidence>
<dbReference type="InterPro" id="IPR007052">
    <property type="entry name" value="CS_dom"/>
</dbReference>
<dbReference type="Pfam" id="PF04969">
    <property type="entry name" value="CS"/>
    <property type="match status" value="1"/>
</dbReference>
<name>A0AA40CCF1_9PEZI</name>
<dbReference type="EMBL" id="JAULSU010000001">
    <property type="protein sequence ID" value="KAK0633050.1"/>
    <property type="molecule type" value="Genomic_DNA"/>
</dbReference>
<keyword evidence="8" id="KW-1185">Reference proteome</keyword>
<dbReference type="GO" id="GO:0006457">
    <property type="term" value="P:protein folding"/>
    <property type="evidence" value="ECO:0007669"/>
    <property type="project" value="TreeGrafter"/>
</dbReference>
<feature type="region of interest" description="Disordered" evidence="5">
    <location>
        <begin position="1"/>
        <end position="22"/>
    </location>
</feature>
<evidence type="ECO:0000313" key="8">
    <source>
        <dbReference type="Proteomes" id="UP001175000"/>
    </source>
</evidence>
<dbReference type="Proteomes" id="UP001175000">
    <property type="component" value="Unassembled WGS sequence"/>
</dbReference>
<dbReference type="InterPro" id="IPR008978">
    <property type="entry name" value="HSP20-like_chaperone"/>
</dbReference>
<comment type="subcellular location">
    <subcellularLocation>
        <location evidence="1">Cytoplasm</location>
    </subcellularLocation>
</comment>